<gene>
    <name evidence="1" type="ORF">BGZ95_011903</name>
</gene>
<protein>
    <submittedName>
        <fullName evidence="1">Uncharacterized protein</fullName>
    </submittedName>
</protein>
<reference evidence="1" key="1">
    <citation type="journal article" date="2020" name="Fungal Divers.">
        <title>Resolving the Mortierellaceae phylogeny through synthesis of multi-gene phylogenetics and phylogenomics.</title>
        <authorList>
            <person name="Vandepol N."/>
            <person name="Liber J."/>
            <person name="Desiro A."/>
            <person name="Na H."/>
            <person name="Kennedy M."/>
            <person name="Barry K."/>
            <person name="Grigoriev I.V."/>
            <person name="Miller A.N."/>
            <person name="O'Donnell K."/>
            <person name="Stajich J.E."/>
            <person name="Bonito G."/>
        </authorList>
    </citation>
    <scope>NUCLEOTIDE SEQUENCE</scope>
    <source>
        <strain evidence="1">NRRL 28262</strain>
    </source>
</reference>
<dbReference type="SUPFAM" id="SSF52047">
    <property type="entry name" value="RNI-like"/>
    <property type="match status" value="1"/>
</dbReference>
<name>A0AAD4H4V3_9FUNG</name>
<dbReference type="EMBL" id="JAAAIL010000942">
    <property type="protein sequence ID" value="KAG0272361.1"/>
    <property type="molecule type" value="Genomic_DNA"/>
</dbReference>
<accession>A0AAD4H4V3</accession>
<sequence>MTHLDFDDVDYHSTRVIRDLCRTTSQLKCLKTLRLSASHHEPIRDLGRVFRSFLKHAPALEGLYFPPLDEISDDMELALASIGKMCPQIPDPKQLKRLKGLRYTYTYENPRFMIDTWIRHSAALRQFELSNANRVNSTVIQAALTTLRALEVFRVKDRGGSSSIWLWLEHAVESDWVCSSLHHFEFLISITPASDSPAYLKDHRKASWTGDNHCHWEVLGKFYSQIASLTRPEHSF</sequence>
<comment type="caution">
    <text evidence="1">The sequence shown here is derived from an EMBL/GenBank/DDBJ whole genome shotgun (WGS) entry which is preliminary data.</text>
</comment>
<dbReference type="AlphaFoldDB" id="A0AAD4H4V3"/>
<dbReference type="InterPro" id="IPR032675">
    <property type="entry name" value="LRR_dom_sf"/>
</dbReference>
<organism evidence="1 2">
    <name type="scientific">Linnemannia exigua</name>
    <dbReference type="NCBI Taxonomy" id="604196"/>
    <lineage>
        <taxon>Eukaryota</taxon>
        <taxon>Fungi</taxon>
        <taxon>Fungi incertae sedis</taxon>
        <taxon>Mucoromycota</taxon>
        <taxon>Mortierellomycotina</taxon>
        <taxon>Mortierellomycetes</taxon>
        <taxon>Mortierellales</taxon>
        <taxon>Mortierellaceae</taxon>
        <taxon>Linnemannia</taxon>
    </lineage>
</organism>
<proteinExistence type="predicted"/>
<dbReference type="Gene3D" id="3.80.10.10">
    <property type="entry name" value="Ribonuclease Inhibitor"/>
    <property type="match status" value="1"/>
</dbReference>
<evidence type="ECO:0000313" key="1">
    <source>
        <dbReference type="EMBL" id="KAG0272361.1"/>
    </source>
</evidence>
<keyword evidence="2" id="KW-1185">Reference proteome</keyword>
<evidence type="ECO:0000313" key="2">
    <source>
        <dbReference type="Proteomes" id="UP001194580"/>
    </source>
</evidence>
<dbReference type="Proteomes" id="UP001194580">
    <property type="component" value="Unassembled WGS sequence"/>
</dbReference>